<dbReference type="AlphaFoldDB" id="A0A1H9S509"/>
<evidence type="ECO:0000313" key="12">
    <source>
        <dbReference type="Proteomes" id="UP000199318"/>
    </source>
</evidence>
<dbReference type="GO" id="GO:0006261">
    <property type="term" value="P:DNA-templated DNA replication"/>
    <property type="evidence" value="ECO:0007669"/>
    <property type="project" value="TreeGrafter"/>
</dbReference>
<reference evidence="12" key="1">
    <citation type="submission" date="2016-10" db="EMBL/GenBank/DDBJ databases">
        <authorList>
            <person name="de Groot N.N."/>
        </authorList>
    </citation>
    <scope>NUCLEOTIDE SEQUENCE [LARGE SCALE GENOMIC DNA]</scope>
    <source>
        <strain evidence="12">10nlg</strain>
    </source>
</reference>
<sequence length="357" mass="40313">MISCDKLRSSMNKEVTTVSYIDVLKHIQNQETAPIYLLFGTESYLIEDAVGRIVNKALTKDEQEFNLSTFDMNETPVDAAVEEAYTFPFMGGKRVVILKNAHFLTAQKNSAAVEHDTEKLRTYAENPVTESTVIIQAPYEKLDERKKLVKQIKQQAVVMDGKPLNENELRSWLKSKGEENGVTFAQGADDLLLQLTGGDLMVLASEVYKLSLYAGEEGIIQQDAVEALTARSLDQDIFALVDGVVKGQTEQAVSIYYDLIKQKEAPLKILALMVRQFRILYQVKQMAEQGYGEKMIAGRLKLHPYVVKLAQRQTGRFSDSQLMKKIDELAELDFRIKTGRVSDELGVELFLYESKNH</sequence>
<dbReference type="PANTHER" id="PTHR34388:SF1">
    <property type="entry name" value="DNA POLYMERASE III SUBUNIT DELTA"/>
    <property type="match status" value="1"/>
</dbReference>
<protein>
    <recommendedName>
        <fullName evidence="2">DNA polymerase III subunit delta</fullName>
        <ecNumber evidence="1">2.7.7.7</ecNumber>
    </recommendedName>
</protein>
<feature type="domain" description="DNA polymerase III delta N-terminal" evidence="9">
    <location>
        <begin position="36"/>
        <end position="159"/>
    </location>
</feature>
<keyword evidence="12" id="KW-1185">Reference proteome</keyword>
<evidence type="ECO:0000256" key="7">
    <source>
        <dbReference type="ARBA" id="ARBA00034754"/>
    </source>
</evidence>
<dbReference type="GO" id="GO:0009360">
    <property type="term" value="C:DNA polymerase III complex"/>
    <property type="evidence" value="ECO:0007669"/>
    <property type="project" value="InterPro"/>
</dbReference>
<dbReference type="Gene3D" id="1.10.8.60">
    <property type="match status" value="1"/>
</dbReference>
<dbReference type="PANTHER" id="PTHR34388">
    <property type="entry name" value="DNA POLYMERASE III SUBUNIT DELTA"/>
    <property type="match status" value="1"/>
</dbReference>
<keyword evidence="3" id="KW-0808">Transferase</keyword>
<dbReference type="Gene3D" id="3.40.50.300">
    <property type="entry name" value="P-loop containing nucleotide triphosphate hydrolases"/>
    <property type="match status" value="1"/>
</dbReference>
<dbReference type="EMBL" id="FOGV01000006">
    <property type="protein sequence ID" value="SER80061.1"/>
    <property type="molecule type" value="Genomic_DNA"/>
</dbReference>
<dbReference type="InterPro" id="IPR008921">
    <property type="entry name" value="DNA_pol3_clamp-load_cplx_C"/>
</dbReference>
<keyword evidence="4" id="KW-0548">Nucleotidyltransferase</keyword>
<name>A0A1H9S509_9BACI</name>
<dbReference type="EC" id="2.7.7.7" evidence="1"/>
<feature type="domain" description="DNA polymerase III delta subunit-like C-terminal" evidence="10">
    <location>
        <begin position="234"/>
        <end position="353"/>
    </location>
</feature>
<evidence type="ECO:0000256" key="1">
    <source>
        <dbReference type="ARBA" id="ARBA00012417"/>
    </source>
</evidence>
<dbReference type="InterPro" id="IPR027417">
    <property type="entry name" value="P-loop_NTPase"/>
</dbReference>
<dbReference type="InterPro" id="IPR010372">
    <property type="entry name" value="DNA_pol3_delta_N"/>
</dbReference>
<dbReference type="InterPro" id="IPR048466">
    <property type="entry name" value="DNA_pol3_delta-like_C"/>
</dbReference>
<comment type="caution">
    <text evidence="11">The sequence shown here is derived from an EMBL/GenBank/DDBJ whole genome shotgun (WGS) entry which is preliminary data.</text>
</comment>
<dbReference type="Gene3D" id="1.20.272.10">
    <property type="match status" value="1"/>
</dbReference>
<comment type="catalytic activity">
    <reaction evidence="8">
        <text>DNA(n) + a 2'-deoxyribonucleoside 5'-triphosphate = DNA(n+1) + diphosphate</text>
        <dbReference type="Rhea" id="RHEA:22508"/>
        <dbReference type="Rhea" id="RHEA-COMP:17339"/>
        <dbReference type="Rhea" id="RHEA-COMP:17340"/>
        <dbReference type="ChEBI" id="CHEBI:33019"/>
        <dbReference type="ChEBI" id="CHEBI:61560"/>
        <dbReference type="ChEBI" id="CHEBI:173112"/>
        <dbReference type="EC" id="2.7.7.7"/>
    </reaction>
</comment>
<keyword evidence="6" id="KW-0239">DNA-directed DNA polymerase</keyword>
<comment type="similarity">
    <text evidence="7">Belongs to the DNA polymerase HolA subunit family.</text>
</comment>
<evidence type="ECO:0000259" key="9">
    <source>
        <dbReference type="Pfam" id="PF06144"/>
    </source>
</evidence>
<dbReference type="NCBIfam" id="TIGR01128">
    <property type="entry name" value="holA"/>
    <property type="match status" value="1"/>
</dbReference>
<evidence type="ECO:0000259" key="10">
    <source>
        <dbReference type="Pfam" id="PF21694"/>
    </source>
</evidence>
<keyword evidence="5" id="KW-0235">DNA replication</keyword>
<dbReference type="GO" id="GO:0003887">
    <property type="term" value="F:DNA-directed DNA polymerase activity"/>
    <property type="evidence" value="ECO:0007669"/>
    <property type="project" value="UniProtKB-KW"/>
</dbReference>
<dbReference type="Pfam" id="PF21694">
    <property type="entry name" value="DNA_pol3_delta_C"/>
    <property type="match status" value="1"/>
</dbReference>
<accession>A0A1H9S509</accession>
<proteinExistence type="inferred from homology"/>
<dbReference type="SUPFAM" id="SSF52540">
    <property type="entry name" value="P-loop containing nucleoside triphosphate hydrolases"/>
    <property type="match status" value="1"/>
</dbReference>
<dbReference type="SUPFAM" id="SSF48019">
    <property type="entry name" value="post-AAA+ oligomerization domain-like"/>
    <property type="match status" value="1"/>
</dbReference>
<dbReference type="Proteomes" id="UP000199318">
    <property type="component" value="Unassembled WGS sequence"/>
</dbReference>
<dbReference type="STRING" id="1464123.SAMN05444126_10647"/>
<evidence type="ECO:0000256" key="8">
    <source>
        <dbReference type="ARBA" id="ARBA00049244"/>
    </source>
</evidence>
<dbReference type="Pfam" id="PF06144">
    <property type="entry name" value="DNA_pol3_delta"/>
    <property type="match status" value="1"/>
</dbReference>
<dbReference type="GO" id="GO:0003677">
    <property type="term" value="F:DNA binding"/>
    <property type="evidence" value="ECO:0007669"/>
    <property type="project" value="InterPro"/>
</dbReference>
<evidence type="ECO:0000256" key="4">
    <source>
        <dbReference type="ARBA" id="ARBA00022695"/>
    </source>
</evidence>
<evidence type="ECO:0000256" key="2">
    <source>
        <dbReference type="ARBA" id="ARBA00017703"/>
    </source>
</evidence>
<evidence type="ECO:0000256" key="6">
    <source>
        <dbReference type="ARBA" id="ARBA00022932"/>
    </source>
</evidence>
<dbReference type="InterPro" id="IPR005790">
    <property type="entry name" value="DNA_polIII_delta"/>
</dbReference>
<gene>
    <name evidence="11" type="ORF">SAMN05444126_10647</name>
</gene>
<evidence type="ECO:0000313" key="11">
    <source>
        <dbReference type="EMBL" id="SER80061.1"/>
    </source>
</evidence>
<evidence type="ECO:0000256" key="3">
    <source>
        <dbReference type="ARBA" id="ARBA00022679"/>
    </source>
</evidence>
<organism evidence="11 12">
    <name type="scientific">Salisediminibacterium halotolerans</name>
    <dbReference type="NCBI Taxonomy" id="517425"/>
    <lineage>
        <taxon>Bacteria</taxon>
        <taxon>Bacillati</taxon>
        <taxon>Bacillota</taxon>
        <taxon>Bacilli</taxon>
        <taxon>Bacillales</taxon>
        <taxon>Bacillaceae</taxon>
        <taxon>Salisediminibacterium</taxon>
    </lineage>
</organism>
<evidence type="ECO:0000256" key="5">
    <source>
        <dbReference type="ARBA" id="ARBA00022705"/>
    </source>
</evidence>